<proteinExistence type="predicted"/>
<dbReference type="RefSeq" id="WP_042731194.1">
    <property type="nucleotide sequence ID" value="NZ_JXNZ01000183.1"/>
</dbReference>
<reference evidence="1 2" key="1">
    <citation type="submission" date="2015-01" db="EMBL/GenBank/DDBJ databases">
        <title>Draft Genome Sequence of the Biocontrol and Plant Growth-Promoting Rhizobacteria (PGPR) Pseudomonas fluorescens UM270.</title>
        <authorList>
            <person name="Hernandez-Salmeron J.E."/>
            <person name="Santoyo G."/>
            <person name="Moreno-Hagelsieb G."/>
            <person name="Hernandez-Leon R."/>
        </authorList>
    </citation>
    <scope>NUCLEOTIDE SEQUENCE [LARGE SCALE GENOMIC DNA]</scope>
    <source>
        <strain evidence="1 2">UM270</strain>
    </source>
</reference>
<evidence type="ECO:0000313" key="1">
    <source>
        <dbReference type="EMBL" id="KIQ57955.1"/>
    </source>
</evidence>
<dbReference type="OrthoDB" id="7015255at2"/>
<name>A0A0D0MR74_PSEFL</name>
<comment type="caution">
    <text evidence="1">The sequence shown here is derived from an EMBL/GenBank/DDBJ whole genome shotgun (WGS) entry which is preliminary data.</text>
</comment>
<dbReference type="EMBL" id="JXNZ01000183">
    <property type="protein sequence ID" value="KIQ57955.1"/>
    <property type="molecule type" value="Genomic_DNA"/>
</dbReference>
<gene>
    <name evidence="1" type="ORF">RL74_18210</name>
</gene>
<organism evidence="1 2">
    <name type="scientific">Pseudomonas fluorescens</name>
    <dbReference type="NCBI Taxonomy" id="294"/>
    <lineage>
        <taxon>Bacteria</taxon>
        <taxon>Pseudomonadati</taxon>
        <taxon>Pseudomonadota</taxon>
        <taxon>Gammaproteobacteria</taxon>
        <taxon>Pseudomonadales</taxon>
        <taxon>Pseudomonadaceae</taxon>
        <taxon>Pseudomonas</taxon>
    </lineage>
</organism>
<sequence>MHNVIPFVLQLTPGTIAANQEPKLKAKRGPKPKVTLNPSAHLIRMAVANNMSFVDDAVMAGLYIAVGDSNGKLNVRPRHLREVICLDIISTAEILPRFLSSTAEPISDRTAQYLAAGARVALGGIERWLDQHPLLKARLQAQWDTQQRDHGECVQRDWDFALNSSFISSLLTDWDNSYWEEGEEGDAA</sequence>
<accession>A0A0D0MR74</accession>
<dbReference type="Proteomes" id="UP000032101">
    <property type="component" value="Unassembled WGS sequence"/>
</dbReference>
<dbReference type="PATRIC" id="fig|294.124.peg.3753"/>
<evidence type="ECO:0000313" key="2">
    <source>
        <dbReference type="Proteomes" id="UP000032101"/>
    </source>
</evidence>
<protein>
    <submittedName>
        <fullName evidence="1">Uncharacterized protein</fullName>
    </submittedName>
</protein>
<dbReference type="AlphaFoldDB" id="A0A0D0MR74"/>